<dbReference type="Proteomes" id="UP000216300">
    <property type="component" value="Unassembled WGS sequence"/>
</dbReference>
<dbReference type="OrthoDB" id="580775at2"/>
<evidence type="ECO:0000313" key="2">
    <source>
        <dbReference type="Proteomes" id="UP000216300"/>
    </source>
</evidence>
<dbReference type="SUPFAM" id="SSF56801">
    <property type="entry name" value="Acetyl-CoA synthetase-like"/>
    <property type="match status" value="1"/>
</dbReference>
<dbReference type="RefSeq" id="WP_094452271.1">
    <property type="nucleotide sequence ID" value="NZ_NMVJ01000001.1"/>
</dbReference>
<protein>
    <recommendedName>
        <fullName evidence="3">Phenylacetate--CoA ligase family protein</fullName>
    </recommendedName>
</protein>
<dbReference type="InterPro" id="IPR042099">
    <property type="entry name" value="ANL_N_sf"/>
</dbReference>
<evidence type="ECO:0008006" key="3">
    <source>
        <dbReference type="Google" id="ProtNLM"/>
    </source>
</evidence>
<keyword evidence="2" id="KW-1185">Reference proteome</keyword>
<dbReference type="Gene3D" id="3.40.50.12780">
    <property type="entry name" value="N-terminal domain of ligase-like"/>
    <property type="match status" value="1"/>
</dbReference>
<evidence type="ECO:0000313" key="1">
    <source>
        <dbReference type="EMBL" id="OYN92287.1"/>
    </source>
</evidence>
<proteinExistence type="predicted"/>
<name>A0A255EL82_9ACTN</name>
<dbReference type="EMBL" id="NMVJ01000001">
    <property type="protein sequence ID" value="OYN92287.1"/>
    <property type="molecule type" value="Genomic_DNA"/>
</dbReference>
<accession>A0A255EL82</accession>
<gene>
    <name evidence="1" type="ORF">CGZ91_01920</name>
</gene>
<comment type="caution">
    <text evidence="1">The sequence shown here is derived from an EMBL/GenBank/DDBJ whole genome shotgun (WGS) entry which is preliminary data.</text>
</comment>
<dbReference type="AlphaFoldDB" id="A0A255EL82"/>
<organism evidence="1 2">
    <name type="scientific">Parenemella sanctibonifatiensis</name>
    <dbReference type="NCBI Taxonomy" id="2016505"/>
    <lineage>
        <taxon>Bacteria</taxon>
        <taxon>Bacillati</taxon>
        <taxon>Actinomycetota</taxon>
        <taxon>Actinomycetes</taxon>
        <taxon>Propionibacteriales</taxon>
        <taxon>Propionibacteriaceae</taxon>
        <taxon>Parenemella</taxon>
    </lineage>
</organism>
<dbReference type="PANTHER" id="PTHR36932:SF1">
    <property type="entry name" value="CAPSULAR POLYSACCHARIDE BIOSYNTHESIS PROTEIN"/>
    <property type="match status" value="1"/>
</dbReference>
<reference evidence="1 2" key="1">
    <citation type="submission" date="2017-07" db="EMBL/GenBank/DDBJ databases">
        <title>Draft whole genome sequences of clinical Proprionibacteriaceae strains.</title>
        <authorList>
            <person name="Bernier A.-M."/>
            <person name="Bernard K."/>
            <person name="Domingo M.-C."/>
        </authorList>
    </citation>
    <scope>NUCLEOTIDE SEQUENCE [LARGE SCALE GENOMIC DNA]</scope>
    <source>
        <strain evidence="1 2">NML 150081</strain>
    </source>
</reference>
<dbReference type="PANTHER" id="PTHR36932">
    <property type="entry name" value="CAPSULAR POLYSACCHARIDE BIOSYNTHESIS PROTEIN"/>
    <property type="match status" value="1"/>
</dbReference>
<sequence>MGTLQRIYDRSPAVVQDLMASAKGAVNNRRRYGKTYWEQRAWLQHYDHWSLDQMMADQQQRLTEFVRFGATESPFYQRFWADVDWHAVQGSDDLPELPILEKELLREHMSELYTVDPKHSTEGHTGGTTGKSLVVRYTLNDGMKRMAMLDHFKAKHGFENRKMRKATFSGKHIVPPGYQGDRYWRYNAPARQMLYSTFDMSEANLHHYVAGLNDFKPVAMEGFFTSMCDLASYIERHELPLTFTPTAIFPTSEAVTPRGRALLERVFKTKVYDQYASSEGAPFITECSAGKLHLEPASGIFEPLPGAIEPDGTCETLVTSFTTHGTPLVRYQIGDALKFGSATGDRHCECGYAAPTVAGIRGRSSDHLLRADGTKINGGHVANLFKNMPNALVQAQAIQTELGSVTINLVIDPQHYEADFDDLLRQEFVHTFGHETELHINHVDEIPREKSGKLRLIKNNVSSS</sequence>
<dbReference type="InterPro" id="IPR053158">
    <property type="entry name" value="CapK_Type1_Caps_Biosynth"/>
</dbReference>